<feature type="domain" description="RING-type" evidence="2">
    <location>
        <begin position="341"/>
        <end position="392"/>
    </location>
</feature>
<dbReference type="Gene3D" id="3.30.40.10">
    <property type="entry name" value="Zinc/RING finger domain, C3HC4 (zinc finger)"/>
    <property type="match status" value="1"/>
</dbReference>
<dbReference type="GO" id="GO:0008270">
    <property type="term" value="F:zinc ion binding"/>
    <property type="evidence" value="ECO:0007669"/>
    <property type="project" value="UniProtKB-KW"/>
</dbReference>
<evidence type="ECO:0000259" key="2">
    <source>
        <dbReference type="PROSITE" id="PS50089"/>
    </source>
</evidence>
<evidence type="ECO:0000313" key="3">
    <source>
        <dbReference type="EMBL" id="ARF11042.1"/>
    </source>
</evidence>
<dbReference type="PROSITE" id="PS50089">
    <property type="entry name" value="ZF_RING_2"/>
    <property type="match status" value="1"/>
</dbReference>
<keyword evidence="1" id="KW-0479">Metal-binding</keyword>
<organism evidence="3">
    <name type="scientific">Hokovirus HKV1</name>
    <dbReference type="NCBI Taxonomy" id="1977638"/>
    <lineage>
        <taxon>Viruses</taxon>
        <taxon>Varidnaviria</taxon>
        <taxon>Bamfordvirae</taxon>
        <taxon>Nucleocytoviricota</taxon>
        <taxon>Megaviricetes</taxon>
        <taxon>Imitervirales</taxon>
        <taxon>Mimiviridae</taxon>
        <taxon>Klosneuvirinae</taxon>
        <taxon>Hokovirus</taxon>
    </lineage>
</organism>
<dbReference type="InterPro" id="IPR001841">
    <property type="entry name" value="Znf_RING"/>
</dbReference>
<keyword evidence="1" id="KW-0863">Zinc-finger</keyword>
<reference evidence="3" key="1">
    <citation type="journal article" date="2017" name="Science">
        <title>Giant viruses with an expanded complement of translation system components.</title>
        <authorList>
            <person name="Schulz F."/>
            <person name="Yutin N."/>
            <person name="Ivanova N.N."/>
            <person name="Ortega D.R."/>
            <person name="Lee T.K."/>
            <person name="Vierheilig J."/>
            <person name="Daims H."/>
            <person name="Horn M."/>
            <person name="Wagner M."/>
            <person name="Jensen G.J."/>
            <person name="Kyrpides N.C."/>
            <person name="Koonin E.V."/>
            <person name="Woyke T."/>
        </authorList>
    </citation>
    <scope>NUCLEOTIDE SEQUENCE</scope>
    <source>
        <strain evidence="3">HKV1</strain>
    </source>
</reference>
<proteinExistence type="predicted"/>
<accession>A0A1V0SH50</accession>
<dbReference type="InterPro" id="IPR013083">
    <property type="entry name" value="Znf_RING/FYVE/PHD"/>
</dbReference>
<protein>
    <submittedName>
        <fullName evidence="3">RING finger domain protein</fullName>
    </submittedName>
</protein>
<dbReference type="EMBL" id="KY684106">
    <property type="protein sequence ID" value="ARF11042.1"/>
    <property type="molecule type" value="Genomic_DNA"/>
</dbReference>
<name>A0A1V0SH50_9VIRU</name>
<sequence>MITEATKYNIILLATIFNVYFYNKYCLKPLEYLLKKNETKIRKIFLICNNSINFITDESQFLNMPNIKKTCLLQNIKENIMHRNKILLFDNNFTIKNFEYKKVSKHVQFNNQNNYYYKITIVNNINEKYILKLFLNCGFRMNSYFFSNNLLYSHGINHDLVSSICHKNRYTDLYNICDISHPYDVYVDYSIFDNNNNLKIYIVSKNSEENIDDFIFTLTNRIRVEILENKSTVNVKIYNEITFEKNFYNYSLIVLPVNINRVFGAFKINAYSIGKYDHNIKATELLNYYNNGSKTYMDLQNINKINYKRKEYLQLLYLQLADLINFKMPKYESEFDKDDKCVICLDKLCQTNSSLNKYFSYCGKHPFHILCMINYETANINKTDYSVCPLCRQLPKIIYPNVVNYHDFNNFSSLTIIDDDNNFN</sequence>
<evidence type="ECO:0000256" key="1">
    <source>
        <dbReference type="PROSITE-ProRule" id="PRU00175"/>
    </source>
</evidence>
<keyword evidence="1" id="KW-0862">Zinc</keyword>
<dbReference type="SUPFAM" id="SSF57850">
    <property type="entry name" value="RING/U-box"/>
    <property type="match status" value="1"/>
</dbReference>
<gene>
    <name evidence="3" type="ORF">Hokovirus_4_16</name>
</gene>